<reference evidence="1" key="1">
    <citation type="journal article" date="2020" name="mSystems">
        <title>Genome- and Community-Level Interaction Insights into Carbon Utilization and Element Cycling Functions of Hydrothermarchaeota in Hydrothermal Sediment.</title>
        <authorList>
            <person name="Zhou Z."/>
            <person name="Liu Y."/>
            <person name="Xu W."/>
            <person name="Pan J."/>
            <person name="Luo Z.H."/>
            <person name="Li M."/>
        </authorList>
    </citation>
    <scope>NUCLEOTIDE SEQUENCE [LARGE SCALE GENOMIC DNA]</scope>
    <source>
        <strain evidence="1">HyVt-28</strain>
    </source>
</reference>
<sequence>MATTSSIRFVYVNDDDPSNFIKVPLASSSTVAKGDLVALSAWQTNTCAAVGAAQSELFAGVAYNYSTTEGEDIIICTDCVISVYCASAINHAGELLKYSAGGNGTKWQLTLCTNTEDGIAYALESLSAAGNTIALITKHKKNLTTGGNVAATDPTGLWRISTSDA</sequence>
<dbReference type="AlphaFoldDB" id="A0A7V0LTY8"/>
<proteinExistence type="predicted"/>
<name>A0A7V0LTY8_UNCW3</name>
<gene>
    <name evidence="1" type="ORF">ENH14_01570</name>
</gene>
<evidence type="ECO:0000313" key="1">
    <source>
        <dbReference type="EMBL" id="HDL60123.1"/>
    </source>
</evidence>
<accession>A0A7V0LTY8</accession>
<comment type="caution">
    <text evidence="1">The sequence shown here is derived from an EMBL/GenBank/DDBJ whole genome shotgun (WGS) entry which is preliminary data.</text>
</comment>
<dbReference type="EMBL" id="DRDR01000069">
    <property type="protein sequence ID" value="HDL60123.1"/>
    <property type="molecule type" value="Genomic_DNA"/>
</dbReference>
<dbReference type="Proteomes" id="UP000886381">
    <property type="component" value="Unassembled WGS sequence"/>
</dbReference>
<organism evidence="1">
    <name type="scientific">candidate division WOR-3 bacterium</name>
    <dbReference type="NCBI Taxonomy" id="2052148"/>
    <lineage>
        <taxon>Bacteria</taxon>
        <taxon>Bacteria division WOR-3</taxon>
    </lineage>
</organism>
<evidence type="ECO:0008006" key="2">
    <source>
        <dbReference type="Google" id="ProtNLM"/>
    </source>
</evidence>
<protein>
    <recommendedName>
        <fullName evidence="2">DUF2190 family protein</fullName>
    </recommendedName>
</protein>